<evidence type="ECO:0000256" key="5">
    <source>
        <dbReference type="ARBA" id="ARBA00023186"/>
    </source>
</evidence>
<keyword evidence="3 6" id="KW-0732">Signal</keyword>
<dbReference type="PATRIC" id="fig|517011.3.peg.252"/>
<dbReference type="EMBL" id="LDJK01000012">
    <property type="protein sequence ID" value="KRG75842.1"/>
    <property type="molecule type" value="Genomic_DNA"/>
</dbReference>
<comment type="similarity">
    <text evidence="2">Belongs to the periplasmic pilus chaperone family.</text>
</comment>
<dbReference type="Pfam" id="PF02753">
    <property type="entry name" value="PapD_C"/>
    <property type="match status" value="1"/>
</dbReference>
<dbReference type="InterPro" id="IPR001829">
    <property type="entry name" value="Pili_assmbl_chaperone_bac"/>
</dbReference>
<sequence>MLTVVKRSLSAVGLAAVLLCPLAAEAGVVIAGTRLVFPAQESEVTLGLNNDSQRPALVQVWIDDGDQDTPPEAAKAPFVMTPPLLRMDAGTQQAVRIRFTGPAQPVDRESLYWVNVLDIPPSSGEQDKLELAFRSRIKLFYRPAGLPGEADGAHRQLRWSLQQRADGLAVQVDNPTPWHVSFAAISLTVDGKVLADTGSGMVAPRATQVFPLDGLAARPKGVISIEYSTITDVGGVQPTSAALSN</sequence>
<dbReference type="InterPro" id="IPR050643">
    <property type="entry name" value="Periplasmic_pilus_chap"/>
</dbReference>
<keyword evidence="5" id="KW-0143">Chaperone</keyword>
<dbReference type="SUPFAM" id="SSF49354">
    <property type="entry name" value="PapD-like"/>
    <property type="match status" value="1"/>
</dbReference>
<dbReference type="InterPro" id="IPR036316">
    <property type="entry name" value="Pili_assmbl_chap_C_dom_sf"/>
</dbReference>
<name>A0A0R0DB60_9GAMM</name>
<keyword evidence="10" id="KW-1185">Reference proteome</keyword>
<dbReference type="RefSeq" id="WP_057507421.1">
    <property type="nucleotide sequence ID" value="NZ_LDJK01000012.1"/>
</dbReference>
<accession>A0A0R0DB60</accession>
<protein>
    <recommendedName>
        <fullName evidence="11">Molecular chaperone EcpD</fullName>
    </recommendedName>
</protein>
<evidence type="ECO:0000256" key="4">
    <source>
        <dbReference type="ARBA" id="ARBA00022764"/>
    </source>
</evidence>
<evidence type="ECO:0000256" key="2">
    <source>
        <dbReference type="ARBA" id="ARBA00007399"/>
    </source>
</evidence>
<dbReference type="InterPro" id="IPR008962">
    <property type="entry name" value="PapD-like_sf"/>
</dbReference>
<feature type="domain" description="Pili assembly chaperone C-terminal" evidence="8">
    <location>
        <begin position="172"/>
        <end position="237"/>
    </location>
</feature>
<feature type="signal peptide" evidence="6">
    <location>
        <begin position="1"/>
        <end position="26"/>
    </location>
</feature>
<dbReference type="SUPFAM" id="SSF49584">
    <property type="entry name" value="Periplasmic chaperone C-domain"/>
    <property type="match status" value="1"/>
</dbReference>
<dbReference type="InterPro" id="IPR016148">
    <property type="entry name" value="Pili_assmbl_chaperone_C"/>
</dbReference>
<dbReference type="PANTHER" id="PTHR30251">
    <property type="entry name" value="PILUS ASSEMBLY CHAPERONE"/>
    <property type="match status" value="1"/>
</dbReference>
<gene>
    <name evidence="9" type="ORF">ABB28_04165</name>
</gene>
<organism evidence="9 10">
    <name type="scientific">Stenotrophomonas chelatiphaga</name>
    <dbReference type="NCBI Taxonomy" id="517011"/>
    <lineage>
        <taxon>Bacteria</taxon>
        <taxon>Pseudomonadati</taxon>
        <taxon>Pseudomonadota</taxon>
        <taxon>Gammaproteobacteria</taxon>
        <taxon>Lysobacterales</taxon>
        <taxon>Lysobacteraceae</taxon>
        <taxon>Stenotrophomonas</taxon>
    </lineage>
</organism>
<dbReference type="Pfam" id="PF00345">
    <property type="entry name" value="PapD_N"/>
    <property type="match status" value="1"/>
</dbReference>
<dbReference type="PRINTS" id="PR00969">
    <property type="entry name" value="CHAPERONPILI"/>
</dbReference>
<keyword evidence="4" id="KW-0574">Periplasm</keyword>
<comment type="subcellular location">
    <subcellularLocation>
        <location evidence="1">Periplasm</location>
    </subcellularLocation>
</comment>
<evidence type="ECO:0000256" key="6">
    <source>
        <dbReference type="SAM" id="SignalP"/>
    </source>
</evidence>
<evidence type="ECO:0000256" key="3">
    <source>
        <dbReference type="ARBA" id="ARBA00022729"/>
    </source>
</evidence>
<evidence type="ECO:0008006" key="11">
    <source>
        <dbReference type="Google" id="ProtNLM"/>
    </source>
</evidence>
<evidence type="ECO:0000313" key="9">
    <source>
        <dbReference type="EMBL" id="KRG75842.1"/>
    </source>
</evidence>
<dbReference type="GO" id="GO:0030288">
    <property type="term" value="C:outer membrane-bounded periplasmic space"/>
    <property type="evidence" value="ECO:0007669"/>
    <property type="project" value="InterPro"/>
</dbReference>
<evidence type="ECO:0000256" key="1">
    <source>
        <dbReference type="ARBA" id="ARBA00004418"/>
    </source>
</evidence>
<comment type="caution">
    <text evidence="9">The sequence shown here is derived from an EMBL/GenBank/DDBJ whole genome shotgun (WGS) entry which is preliminary data.</text>
</comment>
<dbReference type="Proteomes" id="UP000051386">
    <property type="component" value="Unassembled WGS sequence"/>
</dbReference>
<proteinExistence type="inferred from homology"/>
<dbReference type="PANTHER" id="PTHR30251:SF2">
    <property type="entry name" value="FIMBRIAL CHAPERONE YADV-RELATED"/>
    <property type="match status" value="1"/>
</dbReference>
<feature type="domain" description="Pili assembly chaperone N-terminal" evidence="7">
    <location>
        <begin position="27"/>
        <end position="146"/>
    </location>
</feature>
<dbReference type="InterPro" id="IPR016147">
    <property type="entry name" value="Pili_assmbl_chaperone_N"/>
</dbReference>
<reference evidence="9 10" key="1">
    <citation type="submission" date="2015-05" db="EMBL/GenBank/DDBJ databases">
        <title>Genome sequencing and analysis of members of genus Stenotrophomonas.</title>
        <authorList>
            <person name="Patil P.P."/>
            <person name="Midha S."/>
            <person name="Patil P.B."/>
        </authorList>
    </citation>
    <scope>NUCLEOTIDE SEQUENCE [LARGE SCALE GENOMIC DNA]</scope>
    <source>
        <strain evidence="9 10">DSM 21508</strain>
    </source>
</reference>
<evidence type="ECO:0000259" key="8">
    <source>
        <dbReference type="Pfam" id="PF02753"/>
    </source>
</evidence>
<dbReference type="Gene3D" id="2.60.40.10">
    <property type="entry name" value="Immunoglobulins"/>
    <property type="match status" value="2"/>
</dbReference>
<dbReference type="AlphaFoldDB" id="A0A0R0DB60"/>
<evidence type="ECO:0000259" key="7">
    <source>
        <dbReference type="Pfam" id="PF00345"/>
    </source>
</evidence>
<feature type="chain" id="PRO_5006395401" description="Molecular chaperone EcpD" evidence="6">
    <location>
        <begin position="27"/>
        <end position="245"/>
    </location>
</feature>
<dbReference type="GO" id="GO:0071555">
    <property type="term" value="P:cell wall organization"/>
    <property type="evidence" value="ECO:0007669"/>
    <property type="project" value="InterPro"/>
</dbReference>
<evidence type="ECO:0000313" key="10">
    <source>
        <dbReference type="Proteomes" id="UP000051386"/>
    </source>
</evidence>
<dbReference type="InterPro" id="IPR013783">
    <property type="entry name" value="Ig-like_fold"/>
</dbReference>